<protein>
    <submittedName>
        <fullName evidence="2">Uncharacterized protein</fullName>
    </submittedName>
</protein>
<reference evidence="2 3" key="1">
    <citation type="submission" date="2020-03" db="EMBL/GenBank/DDBJ databases">
        <title>Roseomonas stagni sp. nov., isolated from pond water in Japan.</title>
        <authorList>
            <person name="Furuhata K."/>
            <person name="Miyamoto H."/>
            <person name="Goto K."/>
        </authorList>
    </citation>
    <scope>NUCLEOTIDE SEQUENCE [LARGE SCALE GENOMIC DNA]</scope>
    <source>
        <strain evidence="2 3">PeD5</strain>
    </source>
</reference>
<keyword evidence="3" id="KW-1185">Reference proteome</keyword>
<gene>
    <name evidence="2" type="ORF">G3576_23155</name>
</gene>
<organism evidence="2 3">
    <name type="scientific">Falsiroseomonas algicola</name>
    <dbReference type="NCBI Taxonomy" id="2716930"/>
    <lineage>
        <taxon>Bacteria</taxon>
        <taxon>Pseudomonadati</taxon>
        <taxon>Pseudomonadota</taxon>
        <taxon>Alphaproteobacteria</taxon>
        <taxon>Acetobacterales</taxon>
        <taxon>Roseomonadaceae</taxon>
        <taxon>Falsiroseomonas</taxon>
    </lineage>
</organism>
<dbReference type="Proteomes" id="UP000475385">
    <property type="component" value="Unassembled WGS sequence"/>
</dbReference>
<comment type="caution">
    <text evidence="2">The sequence shown here is derived from an EMBL/GenBank/DDBJ whole genome shotgun (WGS) entry which is preliminary data.</text>
</comment>
<dbReference type="AlphaFoldDB" id="A0A6M1LSG3"/>
<dbReference type="EMBL" id="JAAIKB010000012">
    <property type="protein sequence ID" value="NGM22929.1"/>
    <property type="molecule type" value="Genomic_DNA"/>
</dbReference>
<sequence>MRPLRDHAGDLHELERRQGSGTAPPDPASPGPATDRGQPTDLDTGAPARHGTAPGPGRFRDVSLAELDGHAAQPPEGSFDSLLLAHAGARALADIEQASAPALARLAGAGDQAAMLDAMRQVIEVQNRKIATLTGLVYLLDRQLNAHHRPLHEVLRIDPLPTAHLPAEEKAARPEPLVVLFASDRQFIGRNWHPREQQGAVTLRWSGPGPVSTVLVPNLRGGRLRFTFQMWSPPWIDIRFHLAIRMGRVALDLARGQEDGLWEAVVDLPETADEEYDVLSFALKMMESPSSMGTGADTRKLGIAMSRIEIARA</sequence>
<feature type="region of interest" description="Disordered" evidence="1">
    <location>
        <begin position="1"/>
        <end position="60"/>
    </location>
</feature>
<dbReference type="RefSeq" id="WP_164696853.1">
    <property type="nucleotide sequence ID" value="NZ_JAAIKB010000012.1"/>
</dbReference>
<feature type="compositionally biased region" description="Basic and acidic residues" evidence="1">
    <location>
        <begin position="1"/>
        <end position="18"/>
    </location>
</feature>
<name>A0A6M1LSG3_9PROT</name>
<evidence type="ECO:0000313" key="3">
    <source>
        <dbReference type="Proteomes" id="UP000475385"/>
    </source>
</evidence>
<accession>A0A6M1LSG3</accession>
<proteinExistence type="predicted"/>
<evidence type="ECO:0000313" key="2">
    <source>
        <dbReference type="EMBL" id="NGM22929.1"/>
    </source>
</evidence>
<evidence type="ECO:0000256" key="1">
    <source>
        <dbReference type="SAM" id="MobiDB-lite"/>
    </source>
</evidence>